<dbReference type="Proteomes" id="UP001229421">
    <property type="component" value="Unassembled WGS sequence"/>
</dbReference>
<dbReference type="AlphaFoldDB" id="A0AAD8P3M1"/>
<proteinExistence type="predicted"/>
<name>A0AAD8P3M1_TARER</name>
<sequence>MGQFGYVWSQSDNTRRNCRCKRLKLLHWYMSHVYADISFQLSTEYVNISLICEGQRNSKLVLRGIGSG</sequence>
<reference evidence="1" key="1">
    <citation type="journal article" date="2023" name="bioRxiv">
        <title>Improved chromosome-level genome assembly for marigold (Tagetes erecta).</title>
        <authorList>
            <person name="Jiang F."/>
            <person name="Yuan L."/>
            <person name="Wang S."/>
            <person name="Wang H."/>
            <person name="Xu D."/>
            <person name="Wang A."/>
            <person name="Fan W."/>
        </authorList>
    </citation>
    <scope>NUCLEOTIDE SEQUENCE</scope>
    <source>
        <strain evidence="1">WSJ</strain>
        <tissue evidence="1">Leaf</tissue>
    </source>
</reference>
<organism evidence="1 2">
    <name type="scientific">Tagetes erecta</name>
    <name type="common">African marigold</name>
    <dbReference type="NCBI Taxonomy" id="13708"/>
    <lineage>
        <taxon>Eukaryota</taxon>
        <taxon>Viridiplantae</taxon>
        <taxon>Streptophyta</taxon>
        <taxon>Embryophyta</taxon>
        <taxon>Tracheophyta</taxon>
        <taxon>Spermatophyta</taxon>
        <taxon>Magnoliopsida</taxon>
        <taxon>eudicotyledons</taxon>
        <taxon>Gunneridae</taxon>
        <taxon>Pentapetalae</taxon>
        <taxon>asterids</taxon>
        <taxon>campanulids</taxon>
        <taxon>Asterales</taxon>
        <taxon>Asteraceae</taxon>
        <taxon>Asteroideae</taxon>
        <taxon>Heliantheae alliance</taxon>
        <taxon>Tageteae</taxon>
        <taxon>Tagetes</taxon>
    </lineage>
</organism>
<protein>
    <submittedName>
        <fullName evidence="1">Uncharacterized protein</fullName>
    </submittedName>
</protein>
<evidence type="ECO:0000313" key="2">
    <source>
        <dbReference type="Proteomes" id="UP001229421"/>
    </source>
</evidence>
<accession>A0AAD8P3M1</accession>
<keyword evidence="2" id="KW-1185">Reference proteome</keyword>
<comment type="caution">
    <text evidence="1">The sequence shown here is derived from an EMBL/GenBank/DDBJ whole genome shotgun (WGS) entry which is preliminary data.</text>
</comment>
<evidence type="ECO:0000313" key="1">
    <source>
        <dbReference type="EMBL" id="KAK1432198.1"/>
    </source>
</evidence>
<gene>
    <name evidence="1" type="ORF">QVD17_09091</name>
</gene>
<dbReference type="EMBL" id="JAUHHV010000002">
    <property type="protein sequence ID" value="KAK1432198.1"/>
    <property type="molecule type" value="Genomic_DNA"/>
</dbReference>